<feature type="domain" description="CheB-type methylesterase" evidence="9">
    <location>
        <begin position="160"/>
        <end position="347"/>
    </location>
</feature>
<evidence type="ECO:0000259" key="8">
    <source>
        <dbReference type="PROSITE" id="PS50110"/>
    </source>
</evidence>
<comment type="function">
    <text evidence="5">Involved in chemotaxis. Part of a chemotaxis signal transduction system that modulates chemotaxis in response to various stimuli. Catalyzes the demethylation of specific methylglutamate residues introduced into the chemoreceptors (methyl-accepting chemotaxis proteins or MCP) by CheR. Also mediates the irreversible deamidation of specific glutamine residues to glutamic acid.</text>
</comment>
<dbReference type="PIRSF" id="PIRSF000876">
    <property type="entry name" value="RR_chemtxs_CheB"/>
    <property type="match status" value="1"/>
</dbReference>
<evidence type="ECO:0000313" key="10">
    <source>
        <dbReference type="EMBL" id="AJF06431.1"/>
    </source>
</evidence>
<evidence type="ECO:0000256" key="6">
    <source>
        <dbReference type="PROSITE-ProRule" id="PRU00050"/>
    </source>
</evidence>
<dbReference type="NCBIfam" id="NF001965">
    <property type="entry name" value="PRK00742.1"/>
    <property type="match status" value="1"/>
</dbReference>
<dbReference type="EMBL" id="CP010311">
    <property type="protein sequence ID" value="AJF06431.1"/>
    <property type="molecule type" value="Genomic_DNA"/>
</dbReference>
<dbReference type="KEGG" id="gsb:GSUB_07585"/>
<dbReference type="InterPro" id="IPR001789">
    <property type="entry name" value="Sig_transdc_resp-reg_receiver"/>
</dbReference>
<dbReference type="AlphaFoldDB" id="A0A0B5FS62"/>
<dbReference type="SMART" id="SM00448">
    <property type="entry name" value="REC"/>
    <property type="match status" value="1"/>
</dbReference>
<feature type="modified residue" description="4-aspartylphosphate" evidence="5 7">
    <location>
        <position position="58"/>
    </location>
</feature>
<evidence type="ECO:0000256" key="4">
    <source>
        <dbReference type="ARBA" id="ARBA00048267"/>
    </source>
</evidence>
<comment type="domain">
    <text evidence="5">Contains a C-terminal catalytic domain, and an N-terminal region which modulates catalytic activity.</text>
</comment>
<protein>
    <recommendedName>
        <fullName evidence="5">Protein-glutamate methylesterase/protein-glutamine glutaminase</fullName>
        <ecNumber evidence="5">3.1.1.61</ecNumber>
        <ecNumber evidence="5">3.5.1.44</ecNumber>
    </recommendedName>
</protein>
<dbReference type="GO" id="GO:0000156">
    <property type="term" value="F:phosphorelay response regulator activity"/>
    <property type="evidence" value="ECO:0007669"/>
    <property type="project" value="InterPro"/>
</dbReference>
<keyword evidence="3 5" id="KW-0378">Hydrolase</keyword>
<dbReference type="PANTHER" id="PTHR42872:SF6">
    <property type="entry name" value="PROTEIN-GLUTAMATE METHYLESTERASE_PROTEIN-GLUTAMINE GLUTAMINASE"/>
    <property type="match status" value="1"/>
</dbReference>
<sequence length="355" mass="39000">MTVKPIRVLVIDDSAYNRRTISKILDDIPGVSVVGYAINGEDGLRKLADLHPDLITLDLEMPRMDGFTFLRILMHQRPTPVIVISSRTEDENVFKALELGALDFIGKPSSRSDNQLLRIRDDLIRKVLQCGRADMRKVMRRVVTPNADCVPVRKETAKKTVEASHLVLIGASTGGPPAVQSILMAMKRDYPLMFAVSQHMPSGFTRAFAERLNKFCDLEVIEAQTGDRFVPGRALIAPGGKNLQFRKRGAELIAHITDPEENQRFVPSIDIMFESAARISSVKNLAVVLTGMGNDGARGTTLIKERGGHAIAEHESSCVVFGMPKEAIATGSIDTVCPLPDIAYSILYHCGIQVV</sequence>
<evidence type="ECO:0000256" key="7">
    <source>
        <dbReference type="PROSITE-ProRule" id="PRU00169"/>
    </source>
</evidence>
<comment type="subcellular location">
    <subcellularLocation>
        <location evidence="5">Cytoplasm</location>
    </subcellularLocation>
</comment>
<evidence type="ECO:0000259" key="9">
    <source>
        <dbReference type="PROSITE" id="PS50122"/>
    </source>
</evidence>
<dbReference type="STRING" id="483547.GSUB_07585"/>
<comment type="similarity">
    <text evidence="5">Belongs to the CheB family.</text>
</comment>
<feature type="active site" evidence="5 6">
    <location>
        <position position="295"/>
    </location>
</feature>
<dbReference type="EC" id="3.1.1.61" evidence="5"/>
<evidence type="ECO:0000256" key="1">
    <source>
        <dbReference type="ARBA" id="ARBA00022490"/>
    </source>
</evidence>
<dbReference type="SUPFAM" id="SSF52172">
    <property type="entry name" value="CheY-like"/>
    <property type="match status" value="1"/>
</dbReference>
<evidence type="ECO:0000313" key="11">
    <source>
        <dbReference type="Proteomes" id="UP000035036"/>
    </source>
</evidence>
<dbReference type="Pfam" id="PF00072">
    <property type="entry name" value="Response_reg"/>
    <property type="match status" value="1"/>
</dbReference>
<dbReference type="Proteomes" id="UP000035036">
    <property type="component" value="Chromosome"/>
</dbReference>
<dbReference type="InterPro" id="IPR011006">
    <property type="entry name" value="CheY-like_superfamily"/>
</dbReference>
<dbReference type="EC" id="3.5.1.44" evidence="5"/>
<dbReference type="PANTHER" id="PTHR42872">
    <property type="entry name" value="PROTEIN-GLUTAMATE METHYLESTERASE/PROTEIN-GLUTAMINE GLUTAMINASE"/>
    <property type="match status" value="1"/>
</dbReference>
<reference evidence="10 11" key="1">
    <citation type="journal article" date="2015" name="Genome Announc.">
        <title>Genomes of Geoalkalibacter ferrihydriticus Z-0531T and Geoalkalibacter subterraneus Red1T, Two Haloalkaliphilic Metal-Reducing Deltaproteobacteria.</title>
        <authorList>
            <person name="Badalamenti J.P."/>
            <person name="Krajmalnik-Brown R."/>
            <person name="Torres C.I."/>
            <person name="Bond D.R."/>
        </authorList>
    </citation>
    <scope>NUCLEOTIDE SEQUENCE [LARGE SCALE GENOMIC DNA]</scope>
    <source>
        <strain evidence="10 11">Red1</strain>
    </source>
</reference>
<feature type="active site" evidence="5 6">
    <location>
        <position position="172"/>
    </location>
</feature>
<comment type="catalytic activity">
    <reaction evidence="4 5">
        <text>[protein]-L-glutamate 5-O-methyl ester + H2O = L-glutamyl-[protein] + methanol + H(+)</text>
        <dbReference type="Rhea" id="RHEA:23236"/>
        <dbReference type="Rhea" id="RHEA-COMP:10208"/>
        <dbReference type="Rhea" id="RHEA-COMP:10311"/>
        <dbReference type="ChEBI" id="CHEBI:15377"/>
        <dbReference type="ChEBI" id="CHEBI:15378"/>
        <dbReference type="ChEBI" id="CHEBI:17790"/>
        <dbReference type="ChEBI" id="CHEBI:29973"/>
        <dbReference type="ChEBI" id="CHEBI:82795"/>
        <dbReference type="EC" id="3.1.1.61"/>
    </reaction>
</comment>
<dbReference type="InterPro" id="IPR035909">
    <property type="entry name" value="CheB_C"/>
</dbReference>
<organism evidence="10 11">
    <name type="scientific">Geoalkalibacter subterraneus</name>
    <dbReference type="NCBI Taxonomy" id="483547"/>
    <lineage>
        <taxon>Bacteria</taxon>
        <taxon>Pseudomonadati</taxon>
        <taxon>Thermodesulfobacteriota</taxon>
        <taxon>Desulfuromonadia</taxon>
        <taxon>Desulfuromonadales</taxon>
        <taxon>Geoalkalibacteraceae</taxon>
        <taxon>Geoalkalibacter</taxon>
    </lineage>
</organism>
<dbReference type="HOGENOM" id="CLU_000445_51_0_7"/>
<keyword evidence="11" id="KW-1185">Reference proteome</keyword>
<dbReference type="GO" id="GO:0005737">
    <property type="term" value="C:cytoplasm"/>
    <property type="evidence" value="ECO:0007669"/>
    <property type="project" value="UniProtKB-SubCell"/>
</dbReference>
<dbReference type="PROSITE" id="PS50122">
    <property type="entry name" value="CHEB"/>
    <property type="match status" value="1"/>
</dbReference>
<evidence type="ECO:0000256" key="3">
    <source>
        <dbReference type="ARBA" id="ARBA00022801"/>
    </source>
</evidence>
<feature type="active site" evidence="5 6">
    <location>
        <position position="199"/>
    </location>
</feature>
<evidence type="ECO:0000256" key="5">
    <source>
        <dbReference type="HAMAP-Rule" id="MF_00099"/>
    </source>
</evidence>
<gene>
    <name evidence="5" type="primary">cheB</name>
    <name evidence="10" type="ORF">GSUB_07585</name>
</gene>
<name>A0A0B5FS62_9BACT</name>
<dbReference type="GO" id="GO:0008984">
    <property type="term" value="F:protein-glutamate methylesterase activity"/>
    <property type="evidence" value="ECO:0007669"/>
    <property type="project" value="UniProtKB-UniRule"/>
</dbReference>
<comment type="PTM">
    <text evidence="5">Phosphorylated by CheA. Phosphorylation of the N-terminal regulatory domain activates the methylesterase activity.</text>
</comment>
<dbReference type="GO" id="GO:0050568">
    <property type="term" value="F:protein-glutamine glutaminase activity"/>
    <property type="evidence" value="ECO:0007669"/>
    <property type="project" value="UniProtKB-UniRule"/>
</dbReference>
<feature type="domain" description="Response regulatory" evidence="8">
    <location>
        <begin position="7"/>
        <end position="122"/>
    </location>
</feature>
<dbReference type="OrthoDB" id="9793421at2"/>
<dbReference type="CDD" id="cd16432">
    <property type="entry name" value="CheB_Rec"/>
    <property type="match status" value="1"/>
</dbReference>
<dbReference type="CDD" id="cd17541">
    <property type="entry name" value="REC_CheB-like"/>
    <property type="match status" value="1"/>
</dbReference>
<dbReference type="PROSITE" id="PS50110">
    <property type="entry name" value="RESPONSE_REGULATORY"/>
    <property type="match status" value="1"/>
</dbReference>
<dbReference type="InterPro" id="IPR008248">
    <property type="entry name" value="CheB-like"/>
</dbReference>
<dbReference type="RefSeq" id="WP_040200049.1">
    <property type="nucleotide sequence ID" value="NZ_CP010311.1"/>
</dbReference>
<dbReference type="Gene3D" id="3.40.50.180">
    <property type="entry name" value="Methylesterase CheB, C-terminal domain"/>
    <property type="match status" value="1"/>
</dbReference>
<comment type="catalytic activity">
    <reaction evidence="5">
        <text>L-glutaminyl-[protein] + H2O = L-glutamyl-[protein] + NH4(+)</text>
        <dbReference type="Rhea" id="RHEA:16441"/>
        <dbReference type="Rhea" id="RHEA-COMP:10207"/>
        <dbReference type="Rhea" id="RHEA-COMP:10208"/>
        <dbReference type="ChEBI" id="CHEBI:15377"/>
        <dbReference type="ChEBI" id="CHEBI:28938"/>
        <dbReference type="ChEBI" id="CHEBI:29973"/>
        <dbReference type="ChEBI" id="CHEBI:30011"/>
        <dbReference type="EC" id="3.5.1.44"/>
    </reaction>
</comment>
<dbReference type="SUPFAM" id="SSF52738">
    <property type="entry name" value="Methylesterase CheB, C-terminal domain"/>
    <property type="match status" value="1"/>
</dbReference>
<dbReference type="Gene3D" id="3.40.50.2300">
    <property type="match status" value="1"/>
</dbReference>
<dbReference type="HAMAP" id="MF_00099">
    <property type="entry name" value="CheB_chemtxs"/>
    <property type="match status" value="1"/>
</dbReference>
<dbReference type="Pfam" id="PF01339">
    <property type="entry name" value="CheB_methylest"/>
    <property type="match status" value="1"/>
</dbReference>
<keyword evidence="2 5" id="KW-0145">Chemotaxis</keyword>
<keyword evidence="1 5" id="KW-0963">Cytoplasm</keyword>
<dbReference type="InterPro" id="IPR000673">
    <property type="entry name" value="Sig_transdc_resp-reg_Me-estase"/>
</dbReference>
<proteinExistence type="inferred from homology"/>
<evidence type="ECO:0000256" key="2">
    <source>
        <dbReference type="ARBA" id="ARBA00022500"/>
    </source>
</evidence>
<accession>A0A0B5FS62</accession>
<dbReference type="GO" id="GO:0006935">
    <property type="term" value="P:chemotaxis"/>
    <property type="evidence" value="ECO:0007669"/>
    <property type="project" value="UniProtKB-UniRule"/>
</dbReference>
<keyword evidence="5 7" id="KW-0597">Phosphoprotein</keyword>